<dbReference type="Proteomes" id="UP001549031">
    <property type="component" value="Unassembled WGS sequence"/>
</dbReference>
<sequence>MLTIGKTLTAGAMSALLFATSIAPAGAVVMPSVMAPQVSAVEQVQANRDDRRRFERDRDDRRGMYRGYRGSRERRQGYRRHSDGFWYPLAAFGAAAIIGGAIANQPGRAQTTSSRHVQWCSERYRTYRASDDTYVPRVGVRARCNSPYN</sequence>
<feature type="compositionally biased region" description="Basic and acidic residues" evidence="7">
    <location>
        <begin position="47"/>
        <end position="63"/>
    </location>
</feature>
<feature type="region of interest" description="Disordered" evidence="7">
    <location>
        <begin position="44"/>
        <end position="74"/>
    </location>
</feature>
<feature type="transmembrane region" description="Helical" evidence="8">
    <location>
        <begin position="85"/>
        <end position="103"/>
    </location>
</feature>
<evidence type="ECO:0000256" key="5">
    <source>
        <dbReference type="ARBA" id="ARBA00022734"/>
    </source>
</evidence>
<keyword evidence="5" id="KW-0430">Lectin</keyword>
<evidence type="ECO:0000256" key="3">
    <source>
        <dbReference type="ARBA" id="ARBA00020552"/>
    </source>
</evidence>
<comment type="caution">
    <text evidence="10">The sequence shown here is derived from an EMBL/GenBank/DDBJ whole genome shotgun (WGS) entry which is preliminary data.</text>
</comment>
<dbReference type="RefSeq" id="WP_247243775.1">
    <property type="nucleotide sequence ID" value="NZ_JALJRA010000006.1"/>
</dbReference>
<keyword evidence="8" id="KW-0812">Transmembrane</keyword>
<organism evidence="10 11">
    <name type="scientific">Pseudorhizobium tarimense</name>
    <dbReference type="NCBI Taxonomy" id="1079109"/>
    <lineage>
        <taxon>Bacteria</taxon>
        <taxon>Pseudomonadati</taxon>
        <taxon>Pseudomonadota</taxon>
        <taxon>Alphaproteobacteria</taxon>
        <taxon>Hyphomicrobiales</taxon>
        <taxon>Rhizobiaceae</taxon>
        <taxon>Rhizobium/Agrobacterium group</taxon>
        <taxon>Pseudorhizobium</taxon>
    </lineage>
</organism>
<evidence type="ECO:0000256" key="6">
    <source>
        <dbReference type="ARBA" id="ARBA00025321"/>
    </source>
</evidence>
<comment type="similarity">
    <text evidence="2">Belongs to the BA14k family.</text>
</comment>
<comment type="function">
    <text evidence="6">Has immunoglobulin-binding and hemagglutination properties, and can bind to mannose. Essential for virulence. May be involved in LPS biosynthesis or polysaccharide transport.</text>
</comment>
<evidence type="ECO:0000313" key="11">
    <source>
        <dbReference type="Proteomes" id="UP001549031"/>
    </source>
</evidence>
<keyword evidence="8" id="KW-1133">Transmembrane helix</keyword>
<accession>A0ABV2H6H3</accession>
<keyword evidence="4" id="KW-1003">Cell membrane</keyword>
<name>A0ABV2H6H3_9HYPH</name>
<evidence type="ECO:0000256" key="4">
    <source>
        <dbReference type="ARBA" id="ARBA00022475"/>
    </source>
</evidence>
<evidence type="ECO:0000313" key="10">
    <source>
        <dbReference type="EMBL" id="MET3585862.1"/>
    </source>
</evidence>
<feature type="signal peptide" evidence="9">
    <location>
        <begin position="1"/>
        <end position="25"/>
    </location>
</feature>
<dbReference type="InterPro" id="IPR012413">
    <property type="entry name" value="BA14K"/>
</dbReference>
<evidence type="ECO:0000256" key="9">
    <source>
        <dbReference type="SAM" id="SignalP"/>
    </source>
</evidence>
<proteinExistence type="inferred from homology"/>
<evidence type="ECO:0000256" key="8">
    <source>
        <dbReference type="SAM" id="Phobius"/>
    </source>
</evidence>
<protein>
    <recommendedName>
        <fullName evidence="3">Lectin-like protein BA14k</fullName>
    </recommendedName>
</protein>
<evidence type="ECO:0000256" key="1">
    <source>
        <dbReference type="ARBA" id="ARBA00004167"/>
    </source>
</evidence>
<comment type="subcellular location">
    <subcellularLocation>
        <location evidence="1">Membrane</location>
        <topology evidence="1">Single-pass membrane protein</topology>
    </subcellularLocation>
</comment>
<keyword evidence="9" id="KW-0732">Signal</keyword>
<keyword evidence="8" id="KW-0472">Membrane</keyword>
<gene>
    <name evidence="10" type="ORF">ABID21_001971</name>
</gene>
<dbReference type="EMBL" id="JBEPLJ010000006">
    <property type="protein sequence ID" value="MET3585862.1"/>
    <property type="molecule type" value="Genomic_DNA"/>
</dbReference>
<evidence type="ECO:0000256" key="7">
    <source>
        <dbReference type="SAM" id="MobiDB-lite"/>
    </source>
</evidence>
<dbReference type="Pfam" id="PF07886">
    <property type="entry name" value="BA14K"/>
    <property type="match status" value="1"/>
</dbReference>
<feature type="chain" id="PRO_5047065106" description="Lectin-like protein BA14k" evidence="9">
    <location>
        <begin position="26"/>
        <end position="149"/>
    </location>
</feature>
<evidence type="ECO:0000256" key="2">
    <source>
        <dbReference type="ARBA" id="ARBA00010270"/>
    </source>
</evidence>
<keyword evidence="11" id="KW-1185">Reference proteome</keyword>
<reference evidence="10 11" key="1">
    <citation type="submission" date="2024-06" db="EMBL/GenBank/DDBJ databases">
        <title>Genomic Encyclopedia of Type Strains, Phase IV (KMG-IV): sequencing the most valuable type-strain genomes for metagenomic binning, comparative biology and taxonomic classification.</title>
        <authorList>
            <person name="Goeker M."/>
        </authorList>
    </citation>
    <scope>NUCLEOTIDE SEQUENCE [LARGE SCALE GENOMIC DNA]</scope>
    <source>
        <strain evidence="10 11">DSM 105042</strain>
    </source>
</reference>